<dbReference type="STRING" id="1137284.GCA_001418205_00799"/>
<evidence type="ECO:0000313" key="3">
    <source>
        <dbReference type="Proteomes" id="UP000182769"/>
    </source>
</evidence>
<name>A0A0K6IIL9_9GAMM</name>
<dbReference type="EMBL" id="CYHG01000002">
    <property type="protein sequence ID" value="CUB02955.1"/>
    <property type="molecule type" value="Genomic_DNA"/>
</dbReference>
<evidence type="ECO:0000256" key="1">
    <source>
        <dbReference type="SAM" id="Phobius"/>
    </source>
</evidence>
<proteinExistence type="predicted"/>
<keyword evidence="1" id="KW-1133">Transmembrane helix</keyword>
<dbReference type="OrthoDB" id="6105340at2"/>
<evidence type="ECO:0000313" key="2">
    <source>
        <dbReference type="EMBL" id="CUB02955.1"/>
    </source>
</evidence>
<organism evidence="2 3">
    <name type="scientific">Marinomonas fungiae</name>
    <dbReference type="NCBI Taxonomy" id="1137284"/>
    <lineage>
        <taxon>Bacteria</taxon>
        <taxon>Pseudomonadati</taxon>
        <taxon>Pseudomonadota</taxon>
        <taxon>Gammaproteobacteria</taxon>
        <taxon>Oceanospirillales</taxon>
        <taxon>Oceanospirillaceae</taxon>
        <taxon>Marinomonas</taxon>
    </lineage>
</organism>
<reference evidence="3" key="1">
    <citation type="submission" date="2015-08" db="EMBL/GenBank/DDBJ databases">
        <authorList>
            <person name="Varghese N."/>
        </authorList>
    </citation>
    <scope>NUCLEOTIDE SEQUENCE [LARGE SCALE GENOMIC DNA]</scope>
    <source>
        <strain evidence="3">JCM 18476</strain>
    </source>
</reference>
<sequence>MNFKAILLVYSLQLLAGAVWYSAAPADIAQHGPALEGVSVSSIVGFCIALFVYTFFSAWLLAKTNLRSSFERLVLTISSWLFIVLPNILFMSMFVDMSQMGVGYILSFGFICCLIAGFILPFWRASRSIFKG</sequence>
<dbReference type="Proteomes" id="UP000182769">
    <property type="component" value="Unassembled WGS sequence"/>
</dbReference>
<keyword evidence="1" id="KW-0812">Transmembrane</keyword>
<keyword evidence="1" id="KW-0472">Membrane</keyword>
<dbReference type="RefSeq" id="WP_055461922.1">
    <property type="nucleotide sequence ID" value="NZ_CYHG01000002.1"/>
</dbReference>
<dbReference type="AlphaFoldDB" id="A0A0K6IIL9"/>
<accession>A0A0K6IIL9</accession>
<protein>
    <submittedName>
        <fullName evidence="2">Uncharacterized protein</fullName>
    </submittedName>
</protein>
<keyword evidence="3" id="KW-1185">Reference proteome</keyword>
<feature type="transmembrane region" description="Helical" evidence="1">
    <location>
        <begin position="101"/>
        <end position="123"/>
    </location>
</feature>
<feature type="transmembrane region" description="Helical" evidence="1">
    <location>
        <begin position="41"/>
        <end position="61"/>
    </location>
</feature>
<gene>
    <name evidence="2" type="ORF">Ga0061065_102293</name>
</gene>
<feature type="transmembrane region" description="Helical" evidence="1">
    <location>
        <begin position="73"/>
        <end position="95"/>
    </location>
</feature>